<dbReference type="Gene3D" id="3.40.50.720">
    <property type="entry name" value="NAD(P)-binding Rossmann-like Domain"/>
    <property type="match status" value="1"/>
</dbReference>
<gene>
    <name evidence="2" type="ORF">ACI2L5_30150</name>
</gene>
<feature type="domain" description="NAD(P)-binding" evidence="1">
    <location>
        <begin position="6"/>
        <end position="171"/>
    </location>
</feature>
<dbReference type="PANTHER" id="PTHR43162:SF1">
    <property type="entry name" value="PRESTALK A DIFFERENTIATION PROTEIN A"/>
    <property type="match status" value="1"/>
</dbReference>
<dbReference type="PANTHER" id="PTHR43162">
    <property type="match status" value="1"/>
</dbReference>
<evidence type="ECO:0000313" key="2">
    <source>
        <dbReference type="EMBL" id="MFK4269172.1"/>
    </source>
</evidence>
<protein>
    <submittedName>
        <fullName evidence="2">NAD(P)H-binding protein</fullName>
    </submittedName>
</protein>
<evidence type="ECO:0000313" key="3">
    <source>
        <dbReference type="Proteomes" id="UP001620295"/>
    </source>
</evidence>
<dbReference type="RefSeq" id="WP_404747554.1">
    <property type="nucleotide sequence ID" value="NZ_JBJDQH010000010.1"/>
</dbReference>
<dbReference type="SUPFAM" id="SSF51735">
    <property type="entry name" value="NAD(P)-binding Rossmann-fold domains"/>
    <property type="match status" value="1"/>
</dbReference>
<accession>A0ABW8LTE6</accession>
<dbReference type="Gene3D" id="3.90.25.10">
    <property type="entry name" value="UDP-galactose 4-epimerase, domain 1"/>
    <property type="match status" value="1"/>
</dbReference>
<proteinExistence type="predicted"/>
<dbReference type="Proteomes" id="UP001620295">
    <property type="component" value="Unassembled WGS sequence"/>
</dbReference>
<reference evidence="2 3" key="1">
    <citation type="submission" date="2024-11" db="EMBL/GenBank/DDBJ databases">
        <title>The Natural Products Discovery Center: Release of the First 8490 Sequenced Strains for Exploring Actinobacteria Biosynthetic Diversity.</title>
        <authorList>
            <person name="Kalkreuter E."/>
            <person name="Kautsar S.A."/>
            <person name="Yang D."/>
            <person name="Bader C.D."/>
            <person name="Teijaro C.N."/>
            <person name="Fluegel L."/>
            <person name="Davis C.M."/>
            <person name="Simpson J.R."/>
            <person name="Lauterbach L."/>
            <person name="Steele A.D."/>
            <person name="Gui C."/>
            <person name="Meng S."/>
            <person name="Li G."/>
            <person name="Viehrig K."/>
            <person name="Ye F."/>
            <person name="Su P."/>
            <person name="Kiefer A.F."/>
            <person name="Nichols A."/>
            <person name="Cepeda A.J."/>
            <person name="Yan W."/>
            <person name="Fan B."/>
            <person name="Jiang Y."/>
            <person name="Adhikari A."/>
            <person name="Zheng C.-J."/>
            <person name="Schuster L."/>
            <person name="Cowan T.M."/>
            <person name="Smanski M.J."/>
            <person name="Chevrette M.G."/>
            <person name="De Carvalho L.P.S."/>
            <person name="Shen B."/>
        </authorList>
    </citation>
    <scope>NUCLEOTIDE SEQUENCE [LARGE SCALE GENOMIC DNA]</scope>
    <source>
        <strain evidence="2 3">NPDC020863</strain>
    </source>
</reference>
<organism evidence="2 3">
    <name type="scientific">Streptomyces milbemycinicus</name>
    <dbReference type="NCBI Taxonomy" id="476552"/>
    <lineage>
        <taxon>Bacteria</taxon>
        <taxon>Bacillati</taxon>
        <taxon>Actinomycetota</taxon>
        <taxon>Actinomycetes</taxon>
        <taxon>Kitasatosporales</taxon>
        <taxon>Streptomycetaceae</taxon>
        <taxon>Streptomyces</taxon>
    </lineage>
</organism>
<keyword evidence="3" id="KW-1185">Reference proteome</keyword>
<dbReference type="InterPro" id="IPR016040">
    <property type="entry name" value="NAD(P)-bd_dom"/>
</dbReference>
<dbReference type="InterPro" id="IPR051604">
    <property type="entry name" value="Ergot_Alk_Oxidoreductase"/>
</dbReference>
<dbReference type="InterPro" id="IPR036291">
    <property type="entry name" value="NAD(P)-bd_dom_sf"/>
</dbReference>
<sequence>MIVVTGATGNVGRHVVDELVAAGAEVRALTRDPESARLPEGVEVARTADLPLDGADAVFLNPAVVWGTGAGELLRKAEQAGARRIVTLSSSSAVEPGPGNVIGNHHHELETEIEASGLAWTHVRPGAFASNALQWAGQLGKGDVVHGPYAQAHTAPIHEADIAAVAARALLSEDYVGQAPVLTGPQSLTFAEQVTIIGEALGRPLRYEEIPPEAAREAMTGGGVPADIADTLLRLFAGAVGRPAEISPETERITGRPGRTFAQWVSDHTAAFS</sequence>
<dbReference type="EMBL" id="JBJDQH010000010">
    <property type="protein sequence ID" value="MFK4269172.1"/>
    <property type="molecule type" value="Genomic_DNA"/>
</dbReference>
<evidence type="ECO:0000259" key="1">
    <source>
        <dbReference type="Pfam" id="PF13460"/>
    </source>
</evidence>
<name>A0ABW8LTE6_9ACTN</name>
<comment type="caution">
    <text evidence="2">The sequence shown here is derived from an EMBL/GenBank/DDBJ whole genome shotgun (WGS) entry which is preliminary data.</text>
</comment>
<dbReference type="Pfam" id="PF13460">
    <property type="entry name" value="NAD_binding_10"/>
    <property type="match status" value="1"/>
</dbReference>